<dbReference type="SMART" id="SM00862">
    <property type="entry name" value="Trans_reg_C"/>
    <property type="match status" value="1"/>
</dbReference>
<dbReference type="PROSITE" id="PS51755">
    <property type="entry name" value="OMPR_PHOB"/>
    <property type="match status" value="1"/>
</dbReference>
<feature type="modified residue" description="4-aspartylphosphate" evidence="13">
    <location>
        <position position="53"/>
    </location>
</feature>
<dbReference type="Gene3D" id="3.40.50.2300">
    <property type="match status" value="1"/>
</dbReference>
<dbReference type="GO" id="GO:0005829">
    <property type="term" value="C:cytosol"/>
    <property type="evidence" value="ECO:0007669"/>
    <property type="project" value="TreeGrafter"/>
</dbReference>
<evidence type="ECO:0000256" key="1">
    <source>
        <dbReference type="ARBA" id="ARBA00004496"/>
    </source>
</evidence>
<proteinExistence type="predicted"/>
<evidence type="ECO:0000256" key="10">
    <source>
        <dbReference type="ARBA" id="ARBA00023159"/>
    </source>
</evidence>
<evidence type="ECO:0000256" key="13">
    <source>
        <dbReference type="PROSITE-ProRule" id="PRU00169"/>
    </source>
</evidence>
<keyword evidence="9 14" id="KW-0238">DNA-binding</keyword>
<evidence type="ECO:0000256" key="5">
    <source>
        <dbReference type="ARBA" id="ARBA00022553"/>
    </source>
</evidence>
<evidence type="ECO:0000256" key="9">
    <source>
        <dbReference type="ARBA" id="ARBA00023125"/>
    </source>
</evidence>
<dbReference type="GO" id="GO:0006355">
    <property type="term" value="P:regulation of DNA-templated transcription"/>
    <property type="evidence" value="ECO:0007669"/>
    <property type="project" value="InterPro"/>
</dbReference>
<dbReference type="InterPro" id="IPR011879">
    <property type="entry name" value="Sig_transdc_resp-reg_PhoB"/>
</dbReference>
<dbReference type="Gene3D" id="1.10.10.10">
    <property type="entry name" value="Winged helix-like DNA-binding domain superfamily/Winged helix DNA-binding domain"/>
    <property type="match status" value="1"/>
</dbReference>
<keyword evidence="3" id="KW-0813">Transport</keyword>
<feature type="domain" description="Response regulatory" evidence="15">
    <location>
        <begin position="4"/>
        <end position="120"/>
    </location>
</feature>
<comment type="function">
    <text evidence="12">This protein is a positive regulator for the phosphate regulon. Transcription of this operon is positively regulated by PhoB and PhoR when phosphate is limited.</text>
</comment>
<dbReference type="NCBIfam" id="TIGR02154">
    <property type="entry name" value="PhoB"/>
    <property type="match status" value="1"/>
</dbReference>
<dbReference type="GO" id="GO:0006817">
    <property type="term" value="P:phosphate ion transport"/>
    <property type="evidence" value="ECO:0007669"/>
    <property type="project" value="UniProtKB-KW"/>
</dbReference>
<evidence type="ECO:0000256" key="11">
    <source>
        <dbReference type="ARBA" id="ARBA00023163"/>
    </source>
</evidence>
<evidence type="ECO:0000256" key="3">
    <source>
        <dbReference type="ARBA" id="ARBA00022448"/>
    </source>
</evidence>
<protein>
    <recommendedName>
        <fullName evidence="2">Phosphate regulon transcriptional regulatory protein PhoB</fullName>
    </recommendedName>
</protein>
<evidence type="ECO:0000256" key="4">
    <source>
        <dbReference type="ARBA" id="ARBA00022490"/>
    </source>
</evidence>
<reference evidence="17" key="1">
    <citation type="submission" date="2020-10" db="EMBL/GenBank/DDBJ databases">
        <authorList>
            <person name="Gilroy R."/>
        </authorList>
    </citation>
    <scope>NUCLEOTIDE SEQUENCE</scope>
    <source>
        <strain evidence="17">ChiW3-316</strain>
    </source>
</reference>
<keyword evidence="8" id="KW-0805">Transcription regulation</keyword>
<evidence type="ECO:0000256" key="14">
    <source>
        <dbReference type="PROSITE-ProRule" id="PRU01091"/>
    </source>
</evidence>
<dbReference type="AlphaFoldDB" id="A0A9D1SBT5"/>
<dbReference type="GO" id="GO:0000976">
    <property type="term" value="F:transcription cis-regulatory region binding"/>
    <property type="evidence" value="ECO:0007669"/>
    <property type="project" value="TreeGrafter"/>
</dbReference>
<dbReference type="PANTHER" id="PTHR48111">
    <property type="entry name" value="REGULATOR OF RPOS"/>
    <property type="match status" value="1"/>
</dbReference>
<keyword evidence="4" id="KW-0963">Cytoplasm</keyword>
<accession>A0A9D1SBT5</accession>
<feature type="DNA-binding region" description="OmpR/PhoB-type" evidence="14">
    <location>
        <begin position="129"/>
        <end position="226"/>
    </location>
</feature>
<dbReference type="InterPro" id="IPR039420">
    <property type="entry name" value="WalR-like"/>
</dbReference>
<dbReference type="GO" id="GO:0000156">
    <property type="term" value="F:phosphorelay response regulator activity"/>
    <property type="evidence" value="ECO:0007669"/>
    <property type="project" value="InterPro"/>
</dbReference>
<keyword evidence="5 13" id="KW-0597">Phosphoprotein</keyword>
<keyword evidence="6" id="KW-0592">Phosphate transport</keyword>
<dbReference type="EMBL" id="DVNC01000049">
    <property type="protein sequence ID" value="HIU53827.1"/>
    <property type="molecule type" value="Genomic_DNA"/>
</dbReference>
<evidence type="ECO:0000313" key="17">
    <source>
        <dbReference type="EMBL" id="HIU53827.1"/>
    </source>
</evidence>
<reference evidence="17" key="2">
    <citation type="journal article" date="2021" name="PeerJ">
        <title>Extensive microbial diversity within the chicken gut microbiome revealed by metagenomics and culture.</title>
        <authorList>
            <person name="Gilroy R."/>
            <person name="Ravi A."/>
            <person name="Getino M."/>
            <person name="Pursley I."/>
            <person name="Horton D.L."/>
            <person name="Alikhan N.F."/>
            <person name="Baker D."/>
            <person name="Gharbi K."/>
            <person name="Hall N."/>
            <person name="Watson M."/>
            <person name="Adriaenssens E.M."/>
            <person name="Foster-Nyarko E."/>
            <person name="Jarju S."/>
            <person name="Secka A."/>
            <person name="Antonio M."/>
            <person name="Oren A."/>
            <person name="Chaudhuri R.R."/>
            <person name="La Ragione R."/>
            <person name="Hildebrand F."/>
            <person name="Pallen M.J."/>
        </authorList>
    </citation>
    <scope>NUCLEOTIDE SEQUENCE</scope>
    <source>
        <strain evidence="17">ChiW3-316</strain>
    </source>
</reference>
<evidence type="ECO:0000256" key="6">
    <source>
        <dbReference type="ARBA" id="ARBA00022592"/>
    </source>
</evidence>
<dbReference type="Pfam" id="PF00072">
    <property type="entry name" value="Response_reg"/>
    <property type="match status" value="1"/>
</dbReference>
<evidence type="ECO:0000256" key="12">
    <source>
        <dbReference type="ARBA" id="ARBA00024735"/>
    </source>
</evidence>
<gene>
    <name evidence="17" type="primary">phoB</name>
    <name evidence="17" type="ORF">IAD20_07070</name>
</gene>
<dbReference type="SUPFAM" id="SSF46894">
    <property type="entry name" value="C-terminal effector domain of the bipartite response regulators"/>
    <property type="match status" value="1"/>
</dbReference>
<evidence type="ECO:0000256" key="7">
    <source>
        <dbReference type="ARBA" id="ARBA00023012"/>
    </source>
</evidence>
<dbReference type="InterPro" id="IPR011006">
    <property type="entry name" value="CheY-like_superfamily"/>
</dbReference>
<dbReference type="Pfam" id="PF00486">
    <property type="entry name" value="Trans_reg_C"/>
    <property type="match status" value="1"/>
</dbReference>
<dbReference type="InterPro" id="IPR016032">
    <property type="entry name" value="Sig_transdc_resp-reg_C-effctor"/>
</dbReference>
<dbReference type="Proteomes" id="UP000824107">
    <property type="component" value="Unassembled WGS sequence"/>
</dbReference>
<dbReference type="SUPFAM" id="SSF52172">
    <property type="entry name" value="CheY-like"/>
    <property type="match status" value="1"/>
</dbReference>
<dbReference type="GO" id="GO:0032993">
    <property type="term" value="C:protein-DNA complex"/>
    <property type="evidence" value="ECO:0007669"/>
    <property type="project" value="TreeGrafter"/>
</dbReference>
<dbReference type="SMART" id="SM00448">
    <property type="entry name" value="REC"/>
    <property type="match status" value="1"/>
</dbReference>
<sequence length="238" mass="27073">MAPLVMVIEDEEALGLLLKYNLEKEGYEVILETRGNKALAEIEKYGPSVILLDWMLPEISGVEICKLVRSKPDIKNIPIIMLTAKGEEEDKIKGLTAGADDYVTKPFSVPELMARVKTNLRRAPEITPTKELVFEDIRMDLVEKKVFRGENYIHLGPTEFRLLKMLLETPGKVFSRETLLKTVWGDNIYVESRTVDVHIRRLRKSLNDFGPDYIRTVRATGYAIDINPVGDQEEPADN</sequence>
<evidence type="ECO:0000259" key="15">
    <source>
        <dbReference type="PROSITE" id="PS50110"/>
    </source>
</evidence>
<keyword evidence="7" id="KW-0902">Two-component regulatory system</keyword>
<evidence type="ECO:0000256" key="8">
    <source>
        <dbReference type="ARBA" id="ARBA00023015"/>
    </source>
</evidence>
<dbReference type="Gene3D" id="6.10.250.690">
    <property type="match status" value="1"/>
</dbReference>
<evidence type="ECO:0000259" key="16">
    <source>
        <dbReference type="PROSITE" id="PS51755"/>
    </source>
</evidence>
<evidence type="ECO:0000256" key="2">
    <source>
        <dbReference type="ARBA" id="ARBA00013332"/>
    </source>
</evidence>
<comment type="caution">
    <text evidence="17">The sequence shown here is derived from an EMBL/GenBank/DDBJ whole genome shotgun (WGS) entry which is preliminary data.</text>
</comment>
<dbReference type="FunFam" id="3.40.50.2300:FF:000001">
    <property type="entry name" value="DNA-binding response regulator PhoB"/>
    <property type="match status" value="1"/>
</dbReference>
<evidence type="ECO:0000313" key="18">
    <source>
        <dbReference type="Proteomes" id="UP000824107"/>
    </source>
</evidence>
<comment type="subcellular location">
    <subcellularLocation>
        <location evidence="1">Cytoplasm</location>
    </subcellularLocation>
</comment>
<organism evidence="17 18">
    <name type="scientific">Candidatus Scatocola faecipullorum</name>
    <dbReference type="NCBI Taxonomy" id="2840917"/>
    <lineage>
        <taxon>Bacteria</taxon>
        <taxon>Pseudomonadati</taxon>
        <taxon>Pseudomonadota</taxon>
        <taxon>Alphaproteobacteria</taxon>
        <taxon>Rhodospirillales</taxon>
        <taxon>Rhodospirillaceae</taxon>
        <taxon>Rhodospirillaceae incertae sedis</taxon>
        <taxon>Candidatus Scatocola</taxon>
    </lineage>
</organism>
<name>A0A9D1SBT5_9PROT</name>
<dbReference type="PANTHER" id="PTHR48111:SF40">
    <property type="entry name" value="PHOSPHATE REGULON TRANSCRIPTIONAL REGULATORY PROTEIN PHOB"/>
    <property type="match status" value="1"/>
</dbReference>
<keyword evidence="11" id="KW-0804">Transcription</keyword>
<dbReference type="InterPro" id="IPR001867">
    <property type="entry name" value="OmpR/PhoB-type_DNA-bd"/>
</dbReference>
<dbReference type="PROSITE" id="PS50110">
    <property type="entry name" value="RESPONSE_REGULATORY"/>
    <property type="match status" value="1"/>
</dbReference>
<keyword evidence="10" id="KW-0010">Activator</keyword>
<dbReference type="CDD" id="cd00383">
    <property type="entry name" value="trans_reg_C"/>
    <property type="match status" value="1"/>
</dbReference>
<feature type="domain" description="OmpR/PhoB-type" evidence="16">
    <location>
        <begin position="129"/>
        <end position="226"/>
    </location>
</feature>
<dbReference type="InterPro" id="IPR001789">
    <property type="entry name" value="Sig_transdc_resp-reg_receiver"/>
</dbReference>
<dbReference type="InterPro" id="IPR036388">
    <property type="entry name" value="WH-like_DNA-bd_sf"/>
</dbReference>